<dbReference type="GO" id="GO:0006144">
    <property type="term" value="P:purine nucleobase metabolic process"/>
    <property type="evidence" value="ECO:0007669"/>
    <property type="project" value="TreeGrafter"/>
</dbReference>
<gene>
    <name evidence="2" type="ORF">PAQ31011_01010</name>
</gene>
<dbReference type="Pfam" id="PF00576">
    <property type="entry name" value="Transthyretin"/>
    <property type="match status" value="1"/>
</dbReference>
<dbReference type="InterPro" id="IPR023416">
    <property type="entry name" value="Transthyretin/HIU_hydrolase_d"/>
</dbReference>
<dbReference type="PANTHER" id="PTHR10395">
    <property type="entry name" value="URICASE AND TRANSTHYRETIN-RELATED"/>
    <property type="match status" value="1"/>
</dbReference>
<dbReference type="RefSeq" id="WP_174989941.1">
    <property type="nucleotide sequence ID" value="NZ_CABPSN010000001.1"/>
</dbReference>
<dbReference type="InterPro" id="IPR036817">
    <property type="entry name" value="Transthyretin/HIU_hydrolase_sf"/>
</dbReference>
<dbReference type="EMBL" id="CABPSN010000001">
    <property type="protein sequence ID" value="VVD78573.1"/>
    <property type="molecule type" value="Genomic_DNA"/>
</dbReference>
<sequence>MEMHGISVHVVDVSRGLVAQGLAVRLEHLSTHGRIVLIASRIGARGTLEELDDLKSQCVPGTYEATFSVGDYYRRAGVSMPTVPFLDEVPYRFGLADSGQHYHLPFKMTPWGFSCFRGGA</sequence>
<dbReference type="PANTHER" id="PTHR10395:SF7">
    <property type="entry name" value="5-HYDROXYISOURATE HYDROLASE"/>
    <property type="match status" value="1"/>
</dbReference>
<evidence type="ECO:0000259" key="1">
    <source>
        <dbReference type="Pfam" id="PF00576"/>
    </source>
</evidence>
<feature type="domain" description="Transthyretin/hydroxyisourate hydrolase" evidence="1">
    <location>
        <begin position="6"/>
        <end position="118"/>
    </location>
</feature>
<dbReference type="Proteomes" id="UP000366819">
    <property type="component" value="Unassembled WGS sequence"/>
</dbReference>
<dbReference type="AlphaFoldDB" id="A0A5E4SUX1"/>
<reference evidence="2 3" key="1">
    <citation type="submission" date="2019-08" db="EMBL/GenBank/DDBJ databases">
        <authorList>
            <person name="Peeters C."/>
        </authorList>
    </citation>
    <scope>NUCLEOTIDE SEQUENCE [LARGE SCALE GENOMIC DNA]</scope>
    <source>
        <strain evidence="2 3">LMG 31011</strain>
    </source>
</reference>
<keyword evidence="2" id="KW-0378">Hydrolase</keyword>
<accession>A0A5E4SUX1</accession>
<evidence type="ECO:0000313" key="3">
    <source>
        <dbReference type="Proteomes" id="UP000366819"/>
    </source>
</evidence>
<dbReference type="Gene3D" id="2.60.40.180">
    <property type="entry name" value="Transthyretin/hydroxyisourate hydrolase domain"/>
    <property type="match status" value="1"/>
</dbReference>
<keyword evidence="3" id="KW-1185">Reference proteome</keyword>
<dbReference type="GO" id="GO:0016787">
    <property type="term" value="F:hydrolase activity"/>
    <property type="evidence" value="ECO:0007669"/>
    <property type="project" value="UniProtKB-KW"/>
</dbReference>
<proteinExistence type="predicted"/>
<evidence type="ECO:0000313" key="2">
    <source>
        <dbReference type="EMBL" id="VVD78573.1"/>
    </source>
</evidence>
<protein>
    <submittedName>
        <fullName evidence="2">5-hydroxyisourate hydrolase</fullName>
    </submittedName>
</protein>
<dbReference type="SUPFAM" id="SSF49472">
    <property type="entry name" value="Transthyretin (synonym: prealbumin)"/>
    <property type="match status" value="1"/>
</dbReference>
<name>A0A5E4SUX1_9BURK</name>
<organism evidence="2 3">
    <name type="scientific">Pandoraea aquatica</name>
    <dbReference type="NCBI Taxonomy" id="2508290"/>
    <lineage>
        <taxon>Bacteria</taxon>
        <taxon>Pseudomonadati</taxon>
        <taxon>Pseudomonadota</taxon>
        <taxon>Betaproteobacteria</taxon>
        <taxon>Burkholderiales</taxon>
        <taxon>Burkholderiaceae</taxon>
        <taxon>Pandoraea</taxon>
    </lineage>
</organism>